<evidence type="ECO:0000256" key="11">
    <source>
        <dbReference type="PIRSR" id="PIRSR601088-4"/>
    </source>
</evidence>
<keyword evidence="8 12" id="KW-0326">Glycosidase</keyword>
<dbReference type="SUPFAM" id="SSF56327">
    <property type="entry name" value="LDH C-terminal domain-like"/>
    <property type="match status" value="1"/>
</dbReference>
<dbReference type="Pfam" id="PF11975">
    <property type="entry name" value="Glyco_hydro_4C"/>
    <property type="match status" value="1"/>
</dbReference>
<dbReference type="EMBL" id="JACIEK010000010">
    <property type="protein sequence ID" value="MBB3999490.1"/>
    <property type="molecule type" value="Genomic_DNA"/>
</dbReference>
<dbReference type="InterPro" id="IPR019802">
    <property type="entry name" value="GlycHydrolase_4_CS"/>
</dbReference>
<keyword evidence="15" id="KW-1185">Reference proteome</keyword>
<keyword evidence="6 10" id="KW-0464">Manganese</keyword>
<accession>A0A7W6ML74</accession>
<dbReference type="PANTHER" id="PTHR32092:SF6">
    <property type="entry name" value="ALPHA-GALACTOSIDASE"/>
    <property type="match status" value="1"/>
</dbReference>
<evidence type="ECO:0000256" key="8">
    <source>
        <dbReference type="ARBA" id="ARBA00023295"/>
    </source>
</evidence>
<dbReference type="NCBIfam" id="NF011657">
    <property type="entry name" value="PRK15076.1"/>
    <property type="match status" value="1"/>
</dbReference>
<dbReference type="InterPro" id="IPR001088">
    <property type="entry name" value="Glyco_hydro_4"/>
</dbReference>
<evidence type="ECO:0000256" key="12">
    <source>
        <dbReference type="RuleBase" id="RU361152"/>
    </source>
</evidence>
<comment type="cofactor">
    <cofactor evidence="1">
        <name>Mn(2+)</name>
        <dbReference type="ChEBI" id="CHEBI:29035"/>
    </cofactor>
</comment>
<dbReference type="GO" id="GO:0016616">
    <property type="term" value="F:oxidoreductase activity, acting on the CH-OH group of donors, NAD or NADP as acceptor"/>
    <property type="evidence" value="ECO:0007669"/>
    <property type="project" value="InterPro"/>
</dbReference>
<protein>
    <submittedName>
        <fullName evidence="14">Alpha-galactosidase</fullName>
        <ecNumber evidence="14">3.2.1.22</ecNumber>
    </submittedName>
</protein>
<dbReference type="GO" id="GO:0046872">
    <property type="term" value="F:metal ion binding"/>
    <property type="evidence" value="ECO:0007669"/>
    <property type="project" value="UniProtKB-KW"/>
</dbReference>
<comment type="similarity">
    <text evidence="2 12">Belongs to the glycosyl hydrolase 4 family.</text>
</comment>
<feature type="binding site" evidence="10">
    <location>
        <position position="199"/>
    </location>
    <ligand>
        <name>Mn(2+)</name>
        <dbReference type="ChEBI" id="CHEBI:29035"/>
    </ligand>
</feature>
<dbReference type="PROSITE" id="PS01324">
    <property type="entry name" value="GLYCOSYL_HYDROL_F4"/>
    <property type="match status" value="1"/>
</dbReference>
<keyword evidence="5 12" id="KW-0520">NAD</keyword>
<evidence type="ECO:0000256" key="10">
    <source>
        <dbReference type="PIRSR" id="PIRSR601088-3"/>
    </source>
</evidence>
<feature type="domain" description="Glycosyl hydrolase family 4 C-terminal" evidence="13">
    <location>
        <begin position="194"/>
        <end position="401"/>
    </location>
</feature>
<evidence type="ECO:0000256" key="1">
    <source>
        <dbReference type="ARBA" id="ARBA00001936"/>
    </source>
</evidence>
<dbReference type="GO" id="GO:0004557">
    <property type="term" value="F:alpha-galactosidase activity"/>
    <property type="evidence" value="ECO:0007669"/>
    <property type="project" value="UniProtKB-EC"/>
</dbReference>
<evidence type="ECO:0000256" key="7">
    <source>
        <dbReference type="ARBA" id="ARBA00023277"/>
    </source>
</evidence>
<comment type="caution">
    <text evidence="14">The sequence shown here is derived from an EMBL/GenBank/DDBJ whole genome shotgun (WGS) entry which is preliminary data.</text>
</comment>
<keyword evidence="10" id="KW-0408">Iron</keyword>
<dbReference type="EC" id="3.2.1.22" evidence="14"/>
<dbReference type="SUPFAM" id="SSF51735">
    <property type="entry name" value="NAD(P)-binding Rossmann-fold domains"/>
    <property type="match status" value="1"/>
</dbReference>
<sequence>MFKVTMIGAGSVVFVKNLLTDILDFDALRDVTIALHDIDAERLETAGMMARWTAAQFKASPGIELHADRRAALEGADFVINMVQIGMHEATLLDFDIPRKYGLKQTIADTLGIGGIFRGLRTIPFMTALVADMRELCPDALLLNYTNPMSILTQAVYEAYPDQKVVGLCHNVQNTARDLASYLGVPVEALSYDCAGVNHMTWFLKLRVGAEDAYPRLRAAMEDPAIVAKDKVRFELMRVFGRFISESSEHNAEYTPHFLRSEKEIAHYDVPVDEYVRRSERNLRRYAETRRKLLAGEPFPIERSVEYGSLIIHAMVTGEARVIYGNVRNTGLITNLPDGSCVEVPILVDGNGLRPCHVGDLPPELAGYCAPHVFVQDLTVKAALEGDREQVHRAAVLDRNTASVLSIRDIRAMVNEMLEAHGDAMPAGLAVRRRAQAA</sequence>
<dbReference type="Proteomes" id="UP000542776">
    <property type="component" value="Unassembled WGS sequence"/>
</dbReference>
<dbReference type="PRINTS" id="PR00732">
    <property type="entry name" value="GLHYDRLASE4"/>
</dbReference>
<dbReference type="GO" id="GO:0005975">
    <property type="term" value="P:carbohydrate metabolic process"/>
    <property type="evidence" value="ECO:0007669"/>
    <property type="project" value="InterPro"/>
</dbReference>
<comment type="cofactor">
    <cofactor evidence="12">
        <name>NAD(+)</name>
        <dbReference type="ChEBI" id="CHEBI:57540"/>
    </cofactor>
    <text evidence="12">Binds 1 NAD(+) per subunit.</text>
</comment>
<evidence type="ECO:0000256" key="2">
    <source>
        <dbReference type="ARBA" id="ARBA00010141"/>
    </source>
</evidence>
<dbReference type="CDD" id="cd05297">
    <property type="entry name" value="GH4_alpha_glucosidase_galactosidase"/>
    <property type="match status" value="1"/>
</dbReference>
<dbReference type="InterPro" id="IPR015955">
    <property type="entry name" value="Lactate_DH/Glyco_Ohase_4_C"/>
</dbReference>
<gene>
    <name evidence="14" type="ORF">GGR04_003360</name>
</gene>
<evidence type="ECO:0000313" key="15">
    <source>
        <dbReference type="Proteomes" id="UP000542776"/>
    </source>
</evidence>
<reference evidence="14 15" key="1">
    <citation type="submission" date="2020-08" db="EMBL/GenBank/DDBJ databases">
        <title>Genomic Encyclopedia of Type Strains, Phase IV (KMG-IV): sequencing the most valuable type-strain genomes for metagenomic binning, comparative biology and taxonomic classification.</title>
        <authorList>
            <person name="Goeker M."/>
        </authorList>
    </citation>
    <scope>NUCLEOTIDE SEQUENCE [LARGE SCALE GENOMIC DNA]</scope>
    <source>
        <strain evidence="14 15">DSM 102238</strain>
    </source>
</reference>
<dbReference type="RefSeq" id="WP_183201036.1">
    <property type="nucleotide sequence ID" value="NZ_JACIEK010000010.1"/>
</dbReference>
<dbReference type="Pfam" id="PF02056">
    <property type="entry name" value="Glyco_hydro_4"/>
    <property type="match status" value="1"/>
</dbReference>
<evidence type="ECO:0000259" key="13">
    <source>
        <dbReference type="Pfam" id="PF11975"/>
    </source>
</evidence>
<evidence type="ECO:0000256" key="4">
    <source>
        <dbReference type="ARBA" id="ARBA00022801"/>
    </source>
</evidence>
<keyword evidence="10" id="KW-0170">Cobalt</keyword>
<keyword evidence="4 12" id="KW-0378">Hydrolase</keyword>
<keyword evidence="3 10" id="KW-0479">Metal-binding</keyword>
<feature type="binding site" evidence="9">
    <location>
        <position position="147"/>
    </location>
    <ligand>
        <name>substrate</name>
    </ligand>
</feature>
<feature type="site" description="Increases basicity of active site Tyr" evidence="11">
    <location>
        <position position="109"/>
    </location>
</feature>
<dbReference type="InterPro" id="IPR022616">
    <property type="entry name" value="Glyco_hydro_4_C"/>
</dbReference>
<dbReference type="InterPro" id="IPR036291">
    <property type="entry name" value="NAD(P)-bd_dom_sf"/>
</dbReference>
<organism evidence="14 15">
    <name type="scientific">Aureimonas pseudogalii</name>
    <dbReference type="NCBI Taxonomy" id="1744844"/>
    <lineage>
        <taxon>Bacteria</taxon>
        <taxon>Pseudomonadati</taxon>
        <taxon>Pseudomonadota</taxon>
        <taxon>Alphaproteobacteria</taxon>
        <taxon>Hyphomicrobiales</taxon>
        <taxon>Aurantimonadaceae</taxon>
        <taxon>Aureimonas</taxon>
    </lineage>
</organism>
<evidence type="ECO:0000256" key="6">
    <source>
        <dbReference type="ARBA" id="ARBA00023211"/>
    </source>
</evidence>
<proteinExistence type="inferred from homology"/>
<dbReference type="AlphaFoldDB" id="A0A7W6ML74"/>
<dbReference type="Gene3D" id="3.90.1820.10">
    <property type="entry name" value="AglA-like glucosidase"/>
    <property type="match status" value="1"/>
</dbReference>
<name>A0A7W6ML74_9HYPH</name>
<dbReference type="InterPro" id="IPR053715">
    <property type="entry name" value="GH4_Enzyme_sf"/>
</dbReference>
<dbReference type="PANTHER" id="PTHR32092">
    <property type="entry name" value="6-PHOSPHO-BETA-GLUCOSIDASE-RELATED"/>
    <property type="match status" value="1"/>
</dbReference>
<evidence type="ECO:0000313" key="14">
    <source>
        <dbReference type="EMBL" id="MBB3999490.1"/>
    </source>
</evidence>
<feature type="binding site" evidence="10">
    <location>
        <position position="169"/>
    </location>
    <ligand>
        <name>Mn(2+)</name>
        <dbReference type="ChEBI" id="CHEBI:29035"/>
    </ligand>
</feature>
<evidence type="ECO:0000256" key="3">
    <source>
        <dbReference type="ARBA" id="ARBA00022723"/>
    </source>
</evidence>
<keyword evidence="10" id="KW-0533">Nickel</keyword>
<keyword evidence="7" id="KW-0119">Carbohydrate metabolism</keyword>
<evidence type="ECO:0000256" key="5">
    <source>
        <dbReference type="ARBA" id="ARBA00023027"/>
    </source>
</evidence>
<evidence type="ECO:0000256" key="9">
    <source>
        <dbReference type="PIRSR" id="PIRSR601088-2"/>
    </source>
</evidence>